<dbReference type="Proteomes" id="UP000006352">
    <property type="component" value="Unassembled WGS sequence"/>
</dbReference>
<comment type="similarity">
    <text evidence="2 7">Belongs to the cytochrome P450 family.</text>
</comment>
<evidence type="ECO:0000256" key="1">
    <source>
        <dbReference type="ARBA" id="ARBA00001971"/>
    </source>
</evidence>
<feature type="chain" id="PRO_5003778019" description="Cytochrome P450" evidence="8">
    <location>
        <begin position="22"/>
        <end position="498"/>
    </location>
</feature>
<evidence type="ECO:0000313" key="10">
    <source>
        <dbReference type="Proteomes" id="UP000006352"/>
    </source>
</evidence>
<keyword evidence="3 6" id="KW-0479">Metal-binding</keyword>
<evidence type="ECO:0000256" key="8">
    <source>
        <dbReference type="SAM" id="SignalP"/>
    </source>
</evidence>
<dbReference type="InterPro" id="IPR001128">
    <property type="entry name" value="Cyt_P450"/>
</dbReference>
<keyword evidence="5 6" id="KW-0408">Iron</keyword>
<evidence type="ECO:0000256" key="7">
    <source>
        <dbReference type="RuleBase" id="RU000461"/>
    </source>
</evidence>
<keyword evidence="8" id="KW-0732">Signal</keyword>
<protein>
    <recommendedName>
        <fullName evidence="11">Cytochrome P450</fullName>
    </recommendedName>
</protein>
<evidence type="ECO:0000256" key="3">
    <source>
        <dbReference type="ARBA" id="ARBA00022723"/>
    </source>
</evidence>
<keyword evidence="7" id="KW-0503">Monooxygenase</keyword>
<dbReference type="OrthoDB" id="1844152at2759"/>
<dbReference type="InterPro" id="IPR017972">
    <property type="entry name" value="Cyt_P450_CS"/>
</dbReference>
<dbReference type="PROSITE" id="PS00086">
    <property type="entry name" value="CYTOCHROME_P450"/>
    <property type="match status" value="1"/>
</dbReference>
<evidence type="ECO:0000256" key="6">
    <source>
        <dbReference type="PIRSR" id="PIRSR602401-1"/>
    </source>
</evidence>
<dbReference type="Pfam" id="PF00067">
    <property type="entry name" value="p450"/>
    <property type="match status" value="1"/>
</dbReference>
<dbReference type="CDD" id="cd11041">
    <property type="entry name" value="CYP503A1-like"/>
    <property type="match status" value="1"/>
</dbReference>
<evidence type="ECO:0000256" key="2">
    <source>
        <dbReference type="ARBA" id="ARBA00010617"/>
    </source>
</evidence>
<dbReference type="GO" id="GO:0016705">
    <property type="term" value="F:oxidoreductase activity, acting on paired donors, with incorporation or reduction of molecular oxygen"/>
    <property type="evidence" value="ECO:0007669"/>
    <property type="project" value="InterPro"/>
</dbReference>
<organism evidence="9 10">
    <name type="scientific">Fibroporia radiculosa</name>
    <dbReference type="NCBI Taxonomy" id="599839"/>
    <lineage>
        <taxon>Eukaryota</taxon>
        <taxon>Fungi</taxon>
        <taxon>Dikarya</taxon>
        <taxon>Basidiomycota</taxon>
        <taxon>Agaricomycotina</taxon>
        <taxon>Agaricomycetes</taxon>
        <taxon>Polyporales</taxon>
        <taxon>Fibroporiaceae</taxon>
        <taxon>Fibroporia</taxon>
    </lineage>
</organism>
<evidence type="ECO:0008006" key="11">
    <source>
        <dbReference type="Google" id="ProtNLM"/>
    </source>
</evidence>
<dbReference type="GO" id="GO:0020037">
    <property type="term" value="F:heme binding"/>
    <property type="evidence" value="ECO:0007669"/>
    <property type="project" value="InterPro"/>
</dbReference>
<dbReference type="Gene3D" id="1.10.630.10">
    <property type="entry name" value="Cytochrome P450"/>
    <property type="match status" value="1"/>
</dbReference>
<dbReference type="GO" id="GO:0005506">
    <property type="term" value="F:iron ion binding"/>
    <property type="evidence" value="ECO:0007669"/>
    <property type="project" value="InterPro"/>
</dbReference>
<evidence type="ECO:0000256" key="4">
    <source>
        <dbReference type="ARBA" id="ARBA00023002"/>
    </source>
</evidence>
<evidence type="ECO:0000256" key="5">
    <source>
        <dbReference type="ARBA" id="ARBA00023004"/>
    </source>
</evidence>
<dbReference type="EMBL" id="HE796905">
    <property type="protein sequence ID" value="CCL98903.1"/>
    <property type="molecule type" value="Genomic_DNA"/>
</dbReference>
<dbReference type="HOGENOM" id="CLU_022195_0_2_1"/>
<proteinExistence type="inferred from homology"/>
<sequence>MNLFISCLLFALLMTWYYVRRQLDPLNSIPVVGPSWPIISYLGAFKFARHARAMLQEGYSKYKGSAFRIAMLDRWIVIVCGAEMNEELRKFPDDQMSFINAAEELVQTKYTIAEDVIAHPIHINVIRGPLTRNLVSILPAVIDEIDAACRELIPTEGDEWVTIPAVPLMTGVVCRASNRVFVGLPMCRNRELLDIAINFTQDVAKGRRLLSFIPVMLKPFVGPMLPWSRRALRKFSAIMKPVVEDRMRQLEIHGKEWAGKPSDLVTWLAEEAHRVGKSVDLVVQALLASNFVANHTSTISVTHALYHLAAAAEHIQPLRDEIETAIAAEGWTKEAIGKMWKLDSFMRESQRLNGISGISVIRLALKDVTLSDGTVIPAGTLCGATAEGTHHDEENYKQPHTFNPFRFSEKRSDEGEGIKHQYVNTSPEYISFGHGKHACPGRFFAASELKAVIAYLVVNYDVMFPGGGGRPTNQWFASSVIPDPTAKIMFRRRRRNDQ</sequence>
<dbReference type="GO" id="GO:0004497">
    <property type="term" value="F:monooxygenase activity"/>
    <property type="evidence" value="ECO:0007669"/>
    <property type="project" value="UniProtKB-KW"/>
</dbReference>
<reference evidence="9 10" key="1">
    <citation type="journal article" date="2012" name="Appl. Environ. Microbiol.">
        <title>Short-read sequencing for genomic analysis of the brown rot fungus Fibroporia radiculosa.</title>
        <authorList>
            <person name="Tang J.D."/>
            <person name="Perkins A.D."/>
            <person name="Sonstegard T.S."/>
            <person name="Schroeder S.G."/>
            <person name="Burgess S.C."/>
            <person name="Diehl S.V."/>
        </authorList>
    </citation>
    <scope>NUCLEOTIDE SEQUENCE [LARGE SCALE GENOMIC DNA]</scope>
    <source>
        <strain evidence="9 10">TFFH 294</strain>
    </source>
</reference>
<dbReference type="AlphaFoldDB" id="J4G0P1"/>
<dbReference type="STRING" id="599839.J4G0P1"/>
<gene>
    <name evidence="9" type="ORF">FIBRA_00910</name>
</gene>
<keyword evidence="4 7" id="KW-0560">Oxidoreductase</keyword>
<dbReference type="GeneID" id="24093814"/>
<dbReference type="PRINTS" id="PR00463">
    <property type="entry name" value="EP450I"/>
</dbReference>
<feature type="binding site" description="axial binding residue" evidence="6">
    <location>
        <position position="439"/>
    </location>
    <ligand>
        <name>heme</name>
        <dbReference type="ChEBI" id="CHEBI:30413"/>
    </ligand>
    <ligandPart>
        <name>Fe</name>
        <dbReference type="ChEBI" id="CHEBI:18248"/>
    </ligandPart>
</feature>
<keyword evidence="6 7" id="KW-0349">Heme</keyword>
<name>J4G0P1_9APHY</name>
<evidence type="ECO:0000313" key="9">
    <source>
        <dbReference type="EMBL" id="CCL98903.1"/>
    </source>
</evidence>
<accession>J4G0P1</accession>
<dbReference type="InParanoid" id="J4G0P1"/>
<dbReference type="InterPro" id="IPR002401">
    <property type="entry name" value="Cyt_P450_E_grp-I"/>
</dbReference>
<dbReference type="RefSeq" id="XP_012178186.1">
    <property type="nucleotide sequence ID" value="XM_012322796.1"/>
</dbReference>
<dbReference type="SUPFAM" id="SSF48264">
    <property type="entry name" value="Cytochrome P450"/>
    <property type="match status" value="1"/>
</dbReference>
<keyword evidence="10" id="KW-1185">Reference proteome</keyword>
<dbReference type="InterPro" id="IPR036396">
    <property type="entry name" value="Cyt_P450_sf"/>
</dbReference>
<comment type="cofactor">
    <cofactor evidence="1 6">
        <name>heme</name>
        <dbReference type="ChEBI" id="CHEBI:30413"/>
    </cofactor>
</comment>
<dbReference type="PANTHER" id="PTHR46206">
    <property type="entry name" value="CYTOCHROME P450"/>
    <property type="match status" value="1"/>
</dbReference>
<feature type="signal peptide" evidence="8">
    <location>
        <begin position="1"/>
        <end position="21"/>
    </location>
</feature>